<evidence type="ECO:0000256" key="5">
    <source>
        <dbReference type="SAM" id="SignalP"/>
    </source>
</evidence>
<accession>A0A0K0FZR9</accession>
<evidence type="ECO:0000256" key="3">
    <source>
        <dbReference type="ARBA" id="ARBA00022525"/>
    </source>
</evidence>
<evidence type="ECO:0000256" key="4">
    <source>
        <dbReference type="ARBA" id="ARBA00022729"/>
    </source>
</evidence>
<keyword evidence="6" id="KW-1185">Reference proteome</keyword>
<dbReference type="PANTHER" id="PTHR21700">
    <property type="entry name" value="TRANSTHYRETIN-LIKE FAMILY PROTEIN-RELATED"/>
    <property type="match status" value="1"/>
</dbReference>
<name>A0A0K0FZR9_STRVS</name>
<evidence type="ECO:0000313" key="6">
    <source>
        <dbReference type="Proteomes" id="UP000035680"/>
    </source>
</evidence>
<dbReference type="InterPro" id="IPR001534">
    <property type="entry name" value="Transthyretin-like"/>
</dbReference>
<dbReference type="AlphaFoldDB" id="A0A0K0FZR9"/>
<comment type="similarity">
    <text evidence="2">Belongs to the nematode transthyretin-like family.</text>
</comment>
<organism evidence="6 7">
    <name type="scientific">Strongyloides venezuelensis</name>
    <name type="common">Threadworm</name>
    <dbReference type="NCBI Taxonomy" id="75913"/>
    <lineage>
        <taxon>Eukaryota</taxon>
        <taxon>Metazoa</taxon>
        <taxon>Ecdysozoa</taxon>
        <taxon>Nematoda</taxon>
        <taxon>Chromadorea</taxon>
        <taxon>Rhabditida</taxon>
        <taxon>Tylenchina</taxon>
        <taxon>Panagrolaimomorpha</taxon>
        <taxon>Strongyloidoidea</taxon>
        <taxon>Strongyloididae</taxon>
        <taxon>Strongyloides</taxon>
    </lineage>
</organism>
<sequence>MISKVILFFLLYFIVNVIARRKYCQSVAVWGRVFCDDRPLKSIKIKLYENGSFRDALLNKTETNMFGVFQIRGSDYEDKPMGIHVNLYHYCTNGYKICPLKYKIQIPYRFVFRGRIPRQPYRLGAIRMRSREKRWGHRDCIN</sequence>
<evidence type="ECO:0000313" key="7">
    <source>
        <dbReference type="WBParaSite" id="SVE_1794900.1"/>
    </source>
</evidence>
<reference evidence="6" key="1">
    <citation type="submission" date="2014-07" db="EMBL/GenBank/DDBJ databases">
        <authorList>
            <person name="Martin A.A"/>
            <person name="De Silva N."/>
        </authorList>
    </citation>
    <scope>NUCLEOTIDE SEQUENCE</scope>
</reference>
<feature type="chain" id="PRO_5005330367" evidence="5">
    <location>
        <begin position="20"/>
        <end position="142"/>
    </location>
</feature>
<dbReference type="Pfam" id="PF01060">
    <property type="entry name" value="TTR-52"/>
    <property type="match status" value="1"/>
</dbReference>
<dbReference type="GO" id="GO:0005576">
    <property type="term" value="C:extracellular region"/>
    <property type="evidence" value="ECO:0007669"/>
    <property type="project" value="UniProtKB-SubCell"/>
</dbReference>
<keyword evidence="4 5" id="KW-0732">Signal</keyword>
<reference evidence="7" key="2">
    <citation type="submission" date="2015-08" db="UniProtKB">
        <authorList>
            <consortium name="WormBaseParasite"/>
        </authorList>
    </citation>
    <scope>IDENTIFICATION</scope>
</reference>
<dbReference type="STRING" id="75913.A0A0K0FZR9"/>
<evidence type="ECO:0000256" key="2">
    <source>
        <dbReference type="ARBA" id="ARBA00010112"/>
    </source>
</evidence>
<dbReference type="WBParaSite" id="SVE_1794900.1">
    <property type="protein sequence ID" value="SVE_1794900.1"/>
    <property type="gene ID" value="SVE_1794900"/>
</dbReference>
<comment type="subcellular location">
    <subcellularLocation>
        <location evidence="1">Secreted</location>
    </subcellularLocation>
</comment>
<dbReference type="GO" id="GO:0009986">
    <property type="term" value="C:cell surface"/>
    <property type="evidence" value="ECO:0007669"/>
    <property type="project" value="InterPro"/>
</dbReference>
<dbReference type="Proteomes" id="UP000035680">
    <property type="component" value="Unassembled WGS sequence"/>
</dbReference>
<dbReference type="Gene3D" id="2.60.40.3330">
    <property type="match status" value="1"/>
</dbReference>
<keyword evidence="3" id="KW-0964">Secreted</keyword>
<proteinExistence type="inferred from homology"/>
<evidence type="ECO:0000256" key="1">
    <source>
        <dbReference type="ARBA" id="ARBA00004613"/>
    </source>
</evidence>
<protein>
    <submittedName>
        <fullName evidence="7">Transthyretin-like family-containing protein</fullName>
    </submittedName>
</protein>
<feature type="signal peptide" evidence="5">
    <location>
        <begin position="1"/>
        <end position="19"/>
    </location>
</feature>
<dbReference type="InterPro" id="IPR038479">
    <property type="entry name" value="Transthyretin-like_sf"/>
</dbReference>